<dbReference type="GO" id="GO:0005840">
    <property type="term" value="C:ribosome"/>
    <property type="evidence" value="ECO:0007669"/>
    <property type="project" value="TreeGrafter"/>
</dbReference>
<keyword evidence="5 11" id="KW-0347">Helicase</keyword>
<dbReference type="InterPro" id="IPR027417">
    <property type="entry name" value="P-loop_NTPase"/>
</dbReference>
<evidence type="ECO:0000259" key="15">
    <source>
        <dbReference type="PROSITE" id="PS51195"/>
    </source>
</evidence>
<evidence type="ECO:0000256" key="12">
    <source>
        <dbReference type="SAM" id="MobiDB-lite"/>
    </source>
</evidence>
<comment type="similarity">
    <text evidence="7 11">Belongs to the DEAD box helicase family.</text>
</comment>
<evidence type="ECO:0000313" key="17">
    <source>
        <dbReference type="Proteomes" id="UP000284178"/>
    </source>
</evidence>
<dbReference type="Proteomes" id="UP000284178">
    <property type="component" value="Unassembled WGS sequence"/>
</dbReference>
<dbReference type="PANTHER" id="PTHR47963:SF8">
    <property type="entry name" value="ATP-DEPENDENT RNA HELICASE DEAD"/>
    <property type="match status" value="1"/>
</dbReference>
<keyword evidence="17" id="KW-1185">Reference proteome</keyword>
<evidence type="ECO:0000256" key="4">
    <source>
        <dbReference type="ARBA" id="ARBA00022801"/>
    </source>
</evidence>
<dbReference type="GO" id="GO:0009409">
    <property type="term" value="P:response to cold"/>
    <property type="evidence" value="ECO:0007669"/>
    <property type="project" value="TreeGrafter"/>
</dbReference>
<dbReference type="InterPro" id="IPR050547">
    <property type="entry name" value="DEAD_box_RNA_helicases"/>
</dbReference>
<evidence type="ECO:0000256" key="8">
    <source>
        <dbReference type="ARBA" id="ARBA00047984"/>
    </source>
</evidence>
<dbReference type="InterPro" id="IPR001650">
    <property type="entry name" value="Helicase_C-like"/>
</dbReference>
<dbReference type="InterPro" id="IPR005580">
    <property type="entry name" value="DbpA/CsdA_RNA-bd_dom"/>
</dbReference>
<dbReference type="PROSITE" id="PS51192">
    <property type="entry name" value="HELICASE_ATP_BIND_1"/>
    <property type="match status" value="1"/>
</dbReference>
<dbReference type="PROSITE" id="PS00039">
    <property type="entry name" value="DEAD_ATP_HELICASE"/>
    <property type="match status" value="1"/>
</dbReference>
<evidence type="ECO:0000256" key="10">
    <source>
        <dbReference type="PROSITE-ProRule" id="PRU00552"/>
    </source>
</evidence>
<dbReference type="Pfam" id="PF00270">
    <property type="entry name" value="DEAD"/>
    <property type="match status" value="1"/>
</dbReference>
<dbReference type="GO" id="GO:0003724">
    <property type="term" value="F:RNA helicase activity"/>
    <property type="evidence" value="ECO:0007669"/>
    <property type="project" value="UniProtKB-EC"/>
</dbReference>
<evidence type="ECO:0000256" key="11">
    <source>
        <dbReference type="RuleBase" id="RU000492"/>
    </source>
</evidence>
<evidence type="ECO:0000256" key="9">
    <source>
        <dbReference type="ARBA" id="ARBA00067932"/>
    </source>
</evidence>
<dbReference type="InterPro" id="IPR011545">
    <property type="entry name" value="DEAD/DEAH_box_helicase_dom"/>
</dbReference>
<dbReference type="FunFam" id="3.40.50.300:FF:000108">
    <property type="entry name" value="ATP-dependent RNA helicase RhlE"/>
    <property type="match status" value="1"/>
</dbReference>
<name>A0A412G3U8_9FIRM</name>
<organism evidence="16 17">
    <name type="scientific">Holdemania filiformis</name>
    <dbReference type="NCBI Taxonomy" id="61171"/>
    <lineage>
        <taxon>Bacteria</taxon>
        <taxon>Bacillati</taxon>
        <taxon>Bacillota</taxon>
        <taxon>Erysipelotrichia</taxon>
        <taxon>Erysipelotrichales</taxon>
        <taxon>Erysipelotrichaceae</taxon>
        <taxon>Holdemania</taxon>
    </lineage>
</organism>
<evidence type="ECO:0000259" key="14">
    <source>
        <dbReference type="PROSITE" id="PS51194"/>
    </source>
</evidence>
<keyword evidence="2" id="KW-0963">Cytoplasm</keyword>
<dbReference type="PROSITE" id="PS51195">
    <property type="entry name" value="Q_MOTIF"/>
    <property type="match status" value="1"/>
</dbReference>
<dbReference type="GO" id="GO:0005524">
    <property type="term" value="F:ATP binding"/>
    <property type="evidence" value="ECO:0007669"/>
    <property type="project" value="UniProtKB-KW"/>
</dbReference>
<feature type="domain" description="Helicase C-terminal" evidence="14">
    <location>
        <begin position="215"/>
        <end position="376"/>
    </location>
</feature>
<sequence length="556" mass="62340">MKFNELNLSPEMSRAIADCGYTEATYIQSACIPVVMNGGDVIGQSQTGTGKTAAFAIPIIEMLEVTDRKRPQALILSPTRELAMQVCDEIRKFTKYKEGIRTVAVYGGQQIGKQILELKKGADIVVGTPGRVLDHIRRRTLRFDQCRVLVLDEADEMLNMGFREDIETVIEALPQQRQTVLFSATMPKPILEITSQYQTNPVHIKTPQTQINTPKIEQVYYICPKEAKKEILMQLISMQNPHLAMIFCNTKKMVDELTSDLVSKGYPAAALHGDMKQEMRTGVMDNFKKGKINILVATDVAARGIDVDSMDVVFNYDLPQESEYYVHRIGRTGRAGKEGLAVTLITARQKYALRDLERTTRSKLTQKPLPSLEEVRKIRLDFLREDLEHRMTRDVPEPLAAIIDTMKDDGYSYREMALALAYQIAGHEMFDESAWNASARPALTVTEKGMSELILDIGSDQDVSAAIIVSAIATATGLPGKDIGKIRISAQETTVQIPRQFDREIADAMKNTPIKGQTVHPLLMVRKGKDYSNLPPKRRAASKGPRQRGRRRDSRD</sequence>
<dbReference type="GO" id="GO:0005829">
    <property type="term" value="C:cytosol"/>
    <property type="evidence" value="ECO:0007669"/>
    <property type="project" value="TreeGrafter"/>
</dbReference>
<dbReference type="EMBL" id="QRUP01000005">
    <property type="protein sequence ID" value="RGR75264.1"/>
    <property type="molecule type" value="Genomic_DNA"/>
</dbReference>
<feature type="domain" description="Helicase ATP-binding" evidence="13">
    <location>
        <begin position="32"/>
        <end position="204"/>
    </location>
</feature>
<keyword evidence="4 11" id="KW-0378">Hydrolase</keyword>
<keyword evidence="3 11" id="KW-0547">Nucleotide-binding</keyword>
<evidence type="ECO:0000256" key="7">
    <source>
        <dbReference type="ARBA" id="ARBA00038437"/>
    </source>
</evidence>
<dbReference type="RefSeq" id="WP_117894425.1">
    <property type="nucleotide sequence ID" value="NZ_CABJCV010000005.1"/>
</dbReference>
<evidence type="ECO:0000259" key="13">
    <source>
        <dbReference type="PROSITE" id="PS51192"/>
    </source>
</evidence>
<gene>
    <name evidence="16" type="ORF">DWY25_05660</name>
</gene>
<dbReference type="CDD" id="cd18787">
    <property type="entry name" value="SF2_C_DEAD"/>
    <property type="match status" value="1"/>
</dbReference>
<evidence type="ECO:0000256" key="1">
    <source>
        <dbReference type="ARBA" id="ARBA00012552"/>
    </source>
</evidence>
<dbReference type="SMART" id="SM00490">
    <property type="entry name" value="HELICc"/>
    <property type="match status" value="1"/>
</dbReference>
<dbReference type="InterPro" id="IPR000629">
    <property type="entry name" value="RNA-helicase_DEAD-box_CS"/>
</dbReference>
<feature type="short sequence motif" description="Q motif" evidence="10">
    <location>
        <begin position="1"/>
        <end position="29"/>
    </location>
</feature>
<dbReference type="PROSITE" id="PS51194">
    <property type="entry name" value="HELICASE_CTER"/>
    <property type="match status" value="1"/>
</dbReference>
<evidence type="ECO:0000256" key="5">
    <source>
        <dbReference type="ARBA" id="ARBA00022806"/>
    </source>
</evidence>
<dbReference type="CDD" id="cd00268">
    <property type="entry name" value="DEADc"/>
    <property type="match status" value="1"/>
</dbReference>
<evidence type="ECO:0000256" key="2">
    <source>
        <dbReference type="ARBA" id="ARBA00022490"/>
    </source>
</evidence>
<dbReference type="InterPro" id="IPR014014">
    <property type="entry name" value="RNA_helicase_DEAD_Q_motif"/>
</dbReference>
<accession>A0A412G3U8</accession>
<feature type="domain" description="DEAD-box RNA helicase Q" evidence="15">
    <location>
        <begin position="1"/>
        <end position="29"/>
    </location>
</feature>
<dbReference type="CDD" id="cd12252">
    <property type="entry name" value="RRM_DbpA"/>
    <property type="match status" value="1"/>
</dbReference>
<dbReference type="SMART" id="SM00487">
    <property type="entry name" value="DEXDc"/>
    <property type="match status" value="1"/>
</dbReference>
<comment type="caution">
    <text evidence="16">The sequence shown here is derived from an EMBL/GenBank/DDBJ whole genome shotgun (WGS) entry which is preliminary data.</text>
</comment>
<reference evidence="16 17" key="1">
    <citation type="submission" date="2018-08" db="EMBL/GenBank/DDBJ databases">
        <title>A genome reference for cultivated species of the human gut microbiota.</title>
        <authorList>
            <person name="Zou Y."/>
            <person name="Xue W."/>
            <person name="Luo G."/>
        </authorList>
    </citation>
    <scope>NUCLEOTIDE SEQUENCE [LARGE SCALE GENOMIC DNA]</scope>
    <source>
        <strain evidence="16 17">AF24-29</strain>
    </source>
</reference>
<dbReference type="Gene3D" id="3.30.70.330">
    <property type="match status" value="1"/>
</dbReference>
<dbReference type="Gene3D" id="3.40.50.300">
    <property type="entry name" value="P-loop containing nucleotide triphosphate hydrolases"/>
    <property type="match status" value="2"/>
</dbReference>
<proteinExistence type="inferred from homology"/>
<comment type="catalytic activity">
    <reaction evidence="8">
        <text>ATP + H2O = ADP + phosphate + H(+)</text>
        <dbReference type="Rhea" id="RHEA:13065"/>
        <dbReference type="ChEBI" id="CHEBI:15377"/>
        <dbReference type="ChEBI" id="CHEBI:15378"/>
        <dbReference type="ChEBI" id="CHEBI:30616"/>
        <dbReference type="ChEBI" id="CHEBI:43474"/>
        <dbReference type="ChEBI" id="CHEBI:456216"/>
        <dbReference type="EC" id="3.6.4.13"/>
    </reaction>
</comment>
<dbReference type="InterPro" id="IPR014001">
    <property type="entry name" value="Helicase_ATP-bd"/>
</dbReference>
<keyword evidence="6 11" id="KW-0067">ATP-binding</keyword>
<feature type="compositionally biased region" description="Basic residues" evidence="12">
    <location>
        <begin position="536"/>
        <end position="556"/>
    </location>
</feature>
<dbReference type="GO" id="GO:0033592">
    <property type="term" value="F:RNA strand annealing activity"/>
    <property type="evidence" value="ECO:0007669"/>
    <property type="project" value="TreeGrafter"/>
</dbReference>
<evidence type="ECO:0000313" key="16">
    <source>
        <dbReference type="EMBL" id="RGR75264.1"/>
    </source>
</evidence>
<dbReference type="EC" id="3.6.4.13" evidence="1"/>
<dbReference type="Pfam" id="PF00271">
    <property type="entry name" value="Helicase_C"/>
    <property type="match status" value="1"/>
</dbReference>
<protein>
    <recommendedName>
        <fullName evidence="9">ATP-dependent RNA helicase CshA</fullName>
        <ecNumber evidence="1">3.6.4.13</ecNumber>
    </recommendedName>
</protein>
<dbReference type="InterPro" id="IPR044742">
    <property type="entry name" value="DEAD/DEAH_RhlB"/>
</dbReference>
<evidence type="ECO:0000256" key="3">
    <source>
        <dbReference type="ARBA" id="ARBA00022741"/>
    </source>
</evidence>
<dbReference type="AlphaFoldDB" id="A0A412G3U8"/>
<dbReference type="GeneID" id="83014892"/>
<dbReference type="PANTHER" id="PTHR47963">
    <property type="entry name" value="DEAD-BOX ATP-DEPENDENT RNA HELICASE 47, MITOCHONDRIAL"/>
    <property type="match status" value="1"/>
</dbReference>
<dbReference type="InterPro" id="IPR012677">
    <property type="entry name" value="Nucleotide-bd_a/b_plait_sf"/>
</dbReference>
<dbReference type="GO" id="GO:0016787">
    <property type="term" value="F:hydrolase activity"/>
    <property type="evidence" value="ECO:0007669"/>
    <property type="project" value="UniProtKB-KW"/>
</dbReference>
<dbReference type="SUPFAM" id="SSF52540">
    <property type="entry name" value="P-loop containing nucleoside triphosphate hydrolases"/>
    <property type="match status" value="1"/>
</dbReference>
<evidence type="ECO:0000256" key="6">
    <source>
        <dbReference type="ARBA" id="ARBA00022840"/>
    </source>
</evidence>
<feature type="region of interest" description="Disordered" evidence="12">
    <location>
        <begin position="517"/>
        <end position="556"/>
    </location>
</feature>
<dbReference type="Pfam" id="PF03880">
    <property type="entry name" value="DbpA"/>
    <property type="match status" value="1"/>
</dbReference>